<dbReference type="AlphaFoldDB" id="A0A0C9VSI3"/>
<dbReference type="InterPro" id="IPR002575">
    <property type="entry name" value="Aminoglycoside_PTrfase"/>
</dbReference>
<dbReference type="InterPro" id="IPR051678">
    <property type="entry name" value="AGP_Transferase"/>
</dbReference>
<dbReference type="SUPFAM" id="SSF56112">
    <property type="entry name" value="Protein kinase-like (PK-like)"/>
    <property type="match status" value="1"/>
</dbReference>
<gene>
    <name evidence="3" type="ORF">M422DRAFT_255867</name>
</gene>
<dbReference type="PANTHER" id="PTHR21310">
    <property type="entry name" value="AMINOGLYCOSIDE PHOSPHOTRANSFERASE-RELATED-RELATED"/>
    <property type="match status" value="1"/>
</dbReference>
<evidence type="ECO:0000256" key="1">
    <source>
        <dbReference type="SAM" id="MobiDB-lite"/>
    </source>
</evidence>
<dbReference type="InterPro" id="IPR011009">
    <property type="entry name" value="Kinase-like_dom_sf"/>
</dbReference>
<sequence length="387" mass="43732">MSRTLPPTSTSFQQTMKELRINLNKSISRKISKAVEKDPSLDMEALLKDIVEPYPKRLSTAEDNYRIGILKKARDESQRNEKRPVSQAQHQVPGGPINVLWPISSTVLDVLRDKQDQTEDTLSLLRAGLPSLIDSGRCLHSLASRQTIQLTHKIVLKVSPISSVGESHLLNYLIEHTSIPVPTPLGHVTIGHLSYLFVTYIPGDTLKTRWSDMSIQQKITITNSLDEMLKEMRRICHAEGAPLGTLCPPHVCKHLVRALSISQPDIRTVASFRDFLLSDPYPNTSSSYLRWLRSLMKDDYRVVLSYGDFHLGNIIVSDDDGHGNVKVNGIIDWEMGGWYPDYWEVYKALNTRSGSDQSDWWDNIPKSIAGYDQEVVALRAIEQSMMI</sequence>
<dbReference type="PANTHER" id="PTHR21310:SF54">
    <property type="entry name" value="AMINOGLYCOSIDE PHOSPHOTRANSFERASE DOMAIN-CONTAINING PROTEIN"/>
    <property type="match status" value="1"/>
</dbReference>
<proteinExistence type="predicted"/>
<dbReference type="Proteomes" id="UP000054279">
    <property type="component" value="Unassembled WGS sequence"/>
</dbReference>
<protein>
    <recommendedName>
        <fullName evidence="2">Aminoglycoside phosphotransferase domain-containing protein</fullName>
    </recommendedName>
</protein>
<accession>A0A0C9VSI3</accession>
<dbReference type="Gene3D" id="3.90.1200.10">
    <property type="match status" value="1"/>
</dbReference>
<evidence type="ECO:0000313" key="3">
    <source>
        <dbReference type="EMBL" id="KIJ41016.1"/>
    </source>
</evidence>
<reference evidence="3 4" key="1">
    <citation type="submission" date="2014-06" db="EMBL/GenBank/DDBJ databases">
        <title>Evolutionary Origins and Diversification of the Mycorrhizal Mutualists.</title>
        <authorList>
            <consortium name="DOE Joint Genome Institute"/>
            <consortium name="Mycorrhizal Genomics Consortium"/>
            <person name="Kohler A."/>
            <person name="Kuo A."/>
            <person name="Nagy L.G."/>
            <person name="Floudas D."/>
            <person name="Copeland A."/>
            <person name="Barry K.W."/>
            <person name="Cichocki N."/>
            <person name="Veneault-Fourrey C."/>
            <person name="LaButti K."/>
            <person name="Lindquist E.A."/>
            <person name="Lipzen A."/>
            <person name="Lundell T."/>
            <person name="Morin E."/>
            <person name="Murat C."/>
            <person name="Riley R."/>
            <person name="Ohm R."/>
            <person name="Sun H."/>
            <person name="Tunlid A."/>
            <person name="Henrissat B."/>
            <person name="Grigoriev I.V."/>
            <person name="Hibbett D.S."/>
            <person name="Martin F."/>
        </authorList>
    </citation>
    <scope>NUCLEOTIDE SEQUENCE [LARGE SCALE GENOMIC DNA]</scope>
    <source>
        <strain evidence="3 4">SS14</strain>
    </source>
</reference>
<organism evidence="3 4">
    <name type="scientific">Sphaerobolus stellatus (strain SS14)</name>
    <dbReference type="NCBI Taxonomy" id="990650"/>
    <lineage>
        <taxon>Eukaryota</taxon>
        <taxon>Fungi</taxon>
        <taxon>Dikarya</taxon>
        <taxon>Basidiomycota</taxon>
        <taxon>Agaricomycotina</taxon>
        <taxon>Agaricomycetes</taxon>
        <taxon>Phallomycetidae</taxon>
        <taxon>Geastrales</taxon>
        <taxon>Sphaerobolaceae</taxon>
        <taxon>Sphaerobolus</taxon>
    </lineage>
</organism>
<feature type="compositionally biased region" description="Basic and acidic residues" evidence="1">
    <location>
        <begin position="74"/>
        <end position="84"/>
    </location>
</feature>
<dbReference type="HOGENOM" id="CLU_021768_10_0_1"/>
<name>A0A0C9VSI3_SPHS4</name>
<dbReference type="CDD" id="cd05120">
    <property type="entry name" value="APH_ChoK_like"/>
    <property type="match status" value="1"/>
</dbReference>
<keyword evidence="4" id="KW-1185">Reference proteome</keyword>
<feature type="domain" description="Aminoglycoside phosphotransferase" evidence="2">
    <location>
        <begin position="143"/>
        <end position="356"/>
    </location>
</feature>
<evidence type="ECO:0000313" key="4">
    <source>
        <dbReference type="Proteomes" id="UP000054279"/>
    </source>
</evidence>
<dbReference type="Pfam" id="PF01636">
    <property type="entry name" value="APH"/>
    <property type="match status" value="1"/>
</dbReference>
<dbReference type="OrthoDB" id="2906425at2759"/>
<evidence type="ECO:0000259" key="2">
    <source>
        <dbReference type="Pfam" id="PF01636"/>
    </source>
</evidence>
<dbReference type="EMBL" id="KN837139">
    <property type="protein sequence ID" value="KIJ41016.1"/>
    <property type="molecule type" value="Genomic_DNA"/>
</dbReference>
<feature type="region of interest" description="Disordered" evidence="1">
    <location>
        <begin position="74"/>
        <end position="93"/>
    </location>
</feature>